<name>A0A075LYM3_9CAUD</name>
<evidence type="ECO:0000313" key="1">
    <source>
        <dbReference type="EMBL" id="AIF71973.1"/>
    </source>
</evidence>
<reference evidence="2" key="1">
    <citation type="submission" date="2014-09" db="EMBL/GenBank/DDBJ databases">
        <title>Genomic characterization and comparison of seven Myoviridae bacteriophage infecting Bacillus thuringiensis.</title>
        <authorList>
            <person name="Sauder A.B."/>
            <person name="McKenzie Q.R."/>
            <person name="Temple L.M."/>
            <person name="Alexis B.K."/>
            <person name="Al-Atrache Z."/>
            <person name="Lewis L.O."/>
            <person name="Loesser-Casey K.E."/>
            <person name="Mitchell K.J."/>
        </authorList>
    </citation>
    <scope>NUCLEOTIDE SEQUENCE [LARGE SCALE GENOMIC DNA]</scope>
</reference>
<protein>
    <submittedName>
        <fullName evidence="1">Uncharacterized protein</fullName>
    </submittedName>
</protein>
<keyword evidence="2" id="KW-1185">Reference proteome</keyword>
<dbReference type="EMBL" id="KJ489402">
    <property type="protein sequence ID" value="AIF71973.1"/>
    <property type="molecule type" value="Genomic_DNA"/>
</dbReference>
<dbReference type="KEGG" id="vg:20283084"/>
<organism evidence="1 2">
    <name type="scientific">Bacillus phage Riley</name>
    <dbReference type="NCBI Taxonomy" id="1486662"/>
    <lineage>
        <taxon>Viruses</taxon>
        <taxon>Duplodnaviria</taxon>
        <taxon>Heunggongvirae</taxon>
        <taxon>Uroviricota</taxon>
        <taxon>Caudoviricetes</taxon>
        <taxon>Herelleviridae</taxon>
        <taxon>Bastillevirinae</taxon>
        <taxon>Bequatrovirus</taxon>
        <taxon>Bequatrovirus riley</taxon>
    </lineage>
</organism>
<evidence type="ECO:0000313" key="2">
    <source>
        <dbReference type="Proteomes" id="UP000028561"/>
    </source>
</evidence>
<sequence>MVQPKPDTLVRFISTITVLPDGTIPFNTMNEAPMYVSTLYKPVFSLSSVARLVLDKITQNQIPTVDVEIDPRTLVKQIMESDLVTYNPRMYTLVTSVVLESFALLYSIEEESTNLQYMSHKDFQRIRDNVNYIADYFSTVRRYRKIIEALRITDVSLGYIENQIDVILTDRLEVR</sequence>
<proteinExistence type="predicted"/>
<dbReference type="Proteomes" id="UP000028561">
    <property type="component" value="Segment"/>
</dbReference>
<reference evidence="1 2" key="2">
    <citation type="journal article" date="2016" name="Virology (Lond)">
        <title>Genomic characterization and comparison of seven Myoviridae bacteriophage infecting Bacillus thuringiensis.</title>
        <authorList>
            <person name="Sauder A.B."/>
            <person name="Quinn M.R."/>
            <person name="Brouillette A."/>
            <person name="Caruso S."/>
            <person name="Cresawn S."/>
            <person name="Erill I."/>
            <person name="Lewis L."/>
            <person name="Loesser-Casey K."/>
            <person name="Pate M."/>
            <person name="Scott C."/>
            <person name="Stockwell S."/>
            <person name="Temple L."/>
        </authorList>
    </citation>
    <scope>NUCLEOTIDE SEQUENCE [LARGE SCALE GENOMIC DNA]</scope>
</reference>
<dbReference type="RefSeq" id="YP_009055862.1">
    <property type="nucleotide sequence ID" value="NC_024788.1"/>
</dbReference>
<dbReference type="GeneID" id="20283084"/>
<accession>A0A075LYM3</accession>